<evidence type="ECO:0000313" key="2">
    <source>
        <dbReference type="EMBL" id="KAK4172401.1"/>
    </source>
</evidence>
<proteinExistence type="predicted"/>
<dbReference type="Proteomes" id="UP001302321">
    <property type="component" value="Unassembled WGS sequence"/>
</dbReference>
<protein>
    <submittedName>
        <fullName evidence="2">Uncharacterized protein</fullName>
    </submittedName>
</protein>
<dbReference type="AlphaFoldDB" id="A0AAN7A214"/>
<comment type="caution">
    <text evidence="2">The sequence shown here is derived from an EMBL/GenBank/DDBJ whole genome shotgun (WGS) entry which is preliminary data.</text>
</comment>
<name>A0AAN7A214_9PEZI</name>
<reference evidence="2" key="2">
    <citation type="submission" date="2023-05" db="EMBL/GenBank/DDBJ databases">
        <authorList>
            <consortium name="Lawrence Berkeley National Laboratory"/>
            <person name="Steindorff A."/>
            <person name="Hensen N."/>
            <person name="Bonometti L."/>
            <person name="Westerberg I."/>
            <person name="Brannstrom I.O."/>
            <person name="Guillou S."/>
            <person name="Cros-Aarteil S."/>
            <person name="Calhoun S."/>
            <person name="Haridas S."/>
            <person name="Kuo A."/>
            <person name="Mondo S."/>
            <person name="Pangilinan J."/>
            <person name="Riley R."/>
            <person name="Labutti K."/>
            <person name="Andreopoulos B."/>
            <person name="Lipzen A."/>
            <person name="Chen C."/>
            <person name="Yanf M."/>
            <person name="Daum C."/>
            <person name="Ng V."/>
            <person name="Clum A."/>
            <person name="Ohm R."/>
            <person name="Martin F."/>
            <person name="Silar P."/>
            <person name="Natvig D."/>
            <person name="Lalanne C."/>
            <person name="Gautier V."/>
            <person name="Ament-Velasquez S.L."/>
            <person name="Kruys A."/>
            <person name="Hutchinson M.I."/>
            <person name="Powell A.J."/>
            <person name="Barry K."/>
            <person name="Miller A.N."/>
            <person name="Grigoriev I.V."/>
            <person name="Debuchy R."/>
            <person name="Gladieux P."/>
            <person name="Thoren M.H."/>
            <person name="Johannesson H."/>
        </authorList>
    </citation>
    <scope>NUCLEOTIDE SEQUENCE</scope>
    <source>
        <strain evidence="2">CBS 892.96</strain>
    </source>
</reference>
<feature type="compositionally biased region" description="Pro residues" evidence="1">
    <location>
        <begin position="259"/>
        <end position="269"/>
    </location>
</feature>
<keyword evidence="3" id="KW-1185">Reference proteome</keyword>
<evidence type="ECO:0000256" key="1">
    <source>
        <dbReference type="SAM" id="MobiDB-lite"/>
    </source>
</evidence>
<evidence type="ECO:0000313" key="3">
    <source>
        <dbReference type="Proteomes" id="UP001302321"/>
    </source>
</evidence>
<reference evidence="2" key="1">
    <citation type="journal article" date="2023" name="Mol. Phylogenet. Evol.">
        <title>Genome-scale phylogeny and comparative genomics of the fungal order Sordariales.</title>
        <authorList>
            <person name="Hensen N."/>
            <person name="Bonometti L."/>
            <person name="Westerberg I."/>
            <person name="Brannstrom I.O."/>
            <person name="Guillou S."/>
            <person name="Cros-Aarteil S."/>
            <person name="Calhoun S."/>
            <person name="Haridas S."/>
            <person name="Kuo A."/>
            <person name="Mondo S."/>
            <person name="Pangilinan J."/>
            <person name="Riley R."/>
            <person name="LaButti K."/>
            <person name="Andreopoulos B."/>
            <person name="Lipzen A."/>
            <person name="Chen C."/>
            <person name="Yan M."/>
            <person name="Daum C."/>
            <person name="Ng V."/>
            <person name="Clum A."/>
            <person name="Steindorff A."/>
            <person name="Ohm R.A."/>
            <person name="Martin F."/>
            <person name="Silar P."/>
            <person name="Natvig D.O."/>
            <person name="Lalanne C."/>
            <person name="Gautier V."/>
            <person name="Ament-Velasquez S.L."/>
            <person name="Kruys A."/>
            <person name="Hutchinson M.I."/>
            <person name="Powell A.J."/>
            <person name="Barry K."/>
            <person name="Miller A.N."/>
            <person name="Grigoriev I.V."/>
            <person name="Debuchy R."/>
            <person name="Gladieux P."/>
            <person name="Hiltunen Thoren M."/>
            <person name="Johannesson H."/>
        </authorList>
    </citation>
    <scope>NUCLEOTIDE SEQUENCE</scope>
    <source>
        <strain evidence="2">CBS 892.96</strain>
    </source>
</reference>
<feature type="region of interest" description="Disordered" evidence="1">
    <location>
        <begin position="249"/>
        <end position="269"/>
    </location>
</feature>
<dbReference type="EMBL" id="MU866429">
    <property type="protein sequence ID" value="KAK4172401.1"/>
    <property type="molecule type" value="Genomic_DNA"/>
</dbReference>
<sequence length="360" mass="39934">MISLSATKSPKETALFVWPPSRGNTVLVLTRENLPGSLGQYSLPRDLMILDKFTNFEIEFDVKSTELTQAPQSNNEKDFWLSEIVLWQLPKGPHNLDGGAHSPGLLGCHFHHSAARRNITSCHWNIRPAVHGFRPPGSSCNKPEIDSTENPRGRTRFWVGPELLQGGLRELLAFTRMCLSFHASFLSATSTRNHQSTGPSLQRRLKHSGTNLQTRLDYLQQPDNIVTRLTPYPNLSKQSLPILEHLPAPPPHNSFLPGNNPPDPTKPAPCPLGSMVQPHHHSSINSCQKLQLRLEEFGCLQARSRLIAYPFSTAVLSDPPSAAQRDASKEGVLFWGVNSAAEAPMILGSREHIENTALAW</sequence>
<gene>
    <name evidence="2" type="ORF">QBC36DRAFT_314866</name>
</gene>
<accession>A0AAN7A214</accession>
<organism evidence="2 3">
    <name type="scientific">Triangularia setosa</name>
    <dbReference type="NCBI Taxonomy" id="2587417"/>
    <lineage>
        <taxon>Eukaryota</taxon>
        <taxon>Fungi</taxon>
        <taxon>Dikarya</taxon>
        <taxon>Ascomycota</taxon>
        <taxon>Pezizomycotina</taxon>
        <taxon>Sordariomycetes</taxon>
        <taxon>Sordariomycetidae</taxon>
        <taxon>Sordariales</taxon>
        <taxon>Podosporaceae</taxon>
        <taxon>Triangularia</taxon>
    </lineage>
</organism>